<dbReference type="PANTHER" id="PTHR34564:SF3">
    <property type="entry name" value="PEPTIDYL-PROLYL CIS-TRANS ISOMERASE G"/>
    <property type="match status" value="1"/>
</dbReference>
<feature type="non-terminal residue" evidence="1">
    <location>
        <position position="69"/>
    </location>
</feature>
<dbReference type="PANTHER" id="PTHR34564">
    <property type="entry name" value="PEPTIDYL-PROLYL CIS-TRANS ISOMERASE G"/>
    <property type="match status" value="1"/>
</dbReference>
<comment type="caution">
    <text evidence="1">The sequence shown here is derived from an EMBL/GenBank/DDBJ whole genome shotgun (WGS) entry which is preliminary data.</text>
</comment>
<gene>
    <name evidence="1" type="ORF">CR513_12213</name>
</gene>
<accession>A0A371HMU1</accession>
<feature type="non-terminal residue" evidence="1">
    <location>
        <position position="1"/>
    </location>
</feature>
<organism evidence="1 2">
    <name type="scientific">Mucuna pruriens</name>
    <name type="common">Velvet bean</name>
    <name type="synonym">Dolichos pruriens</name>
    <dbReference type="NCBI Taxonomy" id="157652"/>
    <lineage>
        <taxon>Eukaryota</taxon>
        <taxon>Viridiplantae</taxon>
        <taxon>Streptophyta</taxon>
        <taxon>Embryophyta</taxon>
        <taxon>Tracheophyta</taxon>
        <taxon>Spermatophyta</taxon>
        <taxon>Magnoliopsida</taxon>
        <taxon>eudicotyledons</taxon>
        <taxon>Gunneridae</taxon>
        <taxon>Pentapetalae</taxon>
        <taxon>rosids</taxon>
        <taxon>fabids</taxon>
        <taxon>Fabales</taxon>
        <taxon>Fabaceae</taxon>
        <taxon>Papilionoideae</taxon>
        <taxon>50 kb inversion clade</taxon>
        <taxon>NPAAA clade</taxon>
        <taxon>indigoferoid/millettioid clade</taxon>
        <taxon>Phaseoleae</taxon>
        <taxon>Mucuna</taxon>
    </lineage>
</organism>
<evidence type="ECO:0000313" key="2">
    <source>
        <dbReference type="Proteomes" id="UP000257109"/>
    </source>
</evidence>
<keyword evidence="2" id="KW-1185">Reference proteome</keyword>
<reference evidence="1" key="1">
    <citation type="submission" date="2018-05" db="EMBL/GenBank/DDBJ databases">
        <title>Draft genome of Mucuna pruriens seed.</title>
        <authorList>
            <person name="Nnadi N.E."/>
            <person name="Vos R."/>
            <person name="Hasami M.H."/>
            <person name="Devisetty U.K."/>
            <person name="Aguiy J.C."/>
        </authorList>
    </citation>
    <scope>NUCLEOTIDE SEQUENCE [LARGE SCALE GENOMIC DNA]</scope>
    <source>
        <strain evidence="1">JCA_2017</strain>
    </source>
</reference>
<proteinExistence type="predicted"/>
<sequence>HTTFQKLKNISSQKEESVKEKIILSQETNIQILHELLRSLREQLVLCKSSSKVSNITATLRKNSYLSMT</sequence>
<name>A0A371HMU1_MUCPR</name>
<protein>
    <submittedName>
        <fullName evidence="1">Uncharacterized protein</fullName>
    </submittedName>
</protein>
<dbReference type="Proteomes" id="UP000257109">
    <property type="component" value="Unassembled WGS sequence"/>
</dbReference>
<dbReference type="AlphaFoldDB" id="A0A371HMU1"/>
<dbReference type="OrthoDB" id="1930404at2759"/>
<evidence type="ECO:0000313" key="1">
    <source>
        <dbReference type="EMBL" id="RDY04116.1"/>
    </source>
</evidence>
<dbReference type="EMBL" id="QJKJ01002148">
    <property type="protein sequence ID" value="RDY04116.1"/>
    <property type="molecule type" value="Genomic_DNA"/>
</dbReference>